<name>A0ACD0NZF0_9BASI</name>
<dbReference type="Proteomes" id="UP000245626">
    <property type="component" value="Unassembled WGS sequence"/>
</dbReference>
<organism evidence="1 2">
    <name type="scientific">Violaceomyces palustris</name>
    <dbReference type="NCBI Taxonomy" id="1673888"/>
    <lineage>
        <taxon>Eukaryota</taxon>
        <taxon>Fungi</taxon>
        <taxon>Dikarya</taxon>
        <taxon>Basidiomycota</taxon>
        <taxon>Ustilaginomycotina</taxon>
        <taxon>Ustilaginomycetes</taxon>
        <taxon>Violaceomycetales</taxon>
        <taxon>Violaceomycetaceae</taxon>
        <taxon>Violaceomyces</taxon>
    </lineage>
</organism>
<reference evidence="1 2" key="1">
    <citation type="journal article" date="2018" name="Mol. Biol. Evol.">
        <title>Broad Genomic Sampling Reveals a Smut Pathogenic Ancestry of the Fungal Clade Ustilaginomycotina.</title>
        <authorList>
            <person name="Kijpornyongpan T."/>
            <person name="Mondo S.J."/>
            <person name="Barry K."/>
            <person name="Sandor L."/>
            <person name="Lee J."/>
            <person name="Lipzen A."/>
            <person name="Pangilinan J."/>
            <person name="LaButti K."/>
            <person name="Hainaut M."/>
            <person name="Henrissat B."/>
            <person name="Grigoriev I.V."/>
            <person name="Spatafora J.W."/>
            <person name="Aime M.C."/>
        </authorList>
    </citation>
    <scope>NUCLEOTIDE SEQUENCE [LARGE SCALE GENOMIC DNA]</scope>
    <source>
        <strain evidence="1 2">SA 807</strain>
    </source>
</reference>
<keyword evidence="2" id="KW-1185">Reference proteome</keyword>
<gene>
    <name evidence="1" type="ORF">IE53DRAFT_386592</name>
</gene>
<dbReference type="EMBL" id="KZ819874">
    <property type="protein sequence ID" value="PWN51054.1"/>
    <property type="molecule type" value="Genomic_DNA"/>
</dbReference>
<accession>A0ACD0NZF0</accession>
<evidence type="ECO:0000313" key="1">
    <source>
        <dbReference type="EMBL" id="PWN51054.1"/>
    </source>
</evidence>
<sequence>MRPSSKPRRQEIVDSPFSHDHHQHHPTQLQLLQQQPSARPFRSPSNKATSSPSPLPTTSTSFSRVSARSIASLISSTLAPSDPSLVHYDDYESDGAVSIPGSFTRSAAPIGFSVENESESEQDESHHHPLDDSIVSAQSSDSNLPPTDQGSNPLLTLATSQNWLQEPEWDIETESDTEHEIQNLMGSQPPCNCSADAQSLGLDLEGLSVWPVTRVTEGGSPTTLGEREHGLVLDSSPRSDEGEAGIAPFTFSQLSPGQHSRATVEGRRQQQSSSLPSQQAPAPLLPPLVVPKHVNSVSESWDDDFLFQNDDEDREPEPRRKSKGSDGTSSGGHSGIRAGKRRQADDSPDFDAEEEEENWDAAFCDSSNLGHAALSTSSSAQTVMPSAHGTPANARNVTTHWHPDRGGSRLSALTSLNQTRSRLNSFALDVEHHNHHAHIRSGPGHTRTASRSSQNSNMTDISLRLAAQSDVSSWRSRSSTEHSDHAAATEIIQANEGGGQRDHAAGVEENLDLRDDSDEESDSGRNEMQAMESDEETETEGPLGSSAPERKAGRKRISRSYIAPFLLPGLGKRKENGGSTKAKQREAECKHSKPGFVSAPLDSADTVDNVVGGGPPQTPSSSYRRRKKDAQSGKMSLATSKIPTSPPKSKRDAFKAASKPGALGHSFMSSYRHDASASASSLASQSSVHSFTSSHAGSPGKLSRLYNSRLLRAVSPRKTEEDVSSPERSPHASPRPQLARLGQGHSTAFTDLVPGGSASLNEAAGKEAPNTANTPKARKAEKVGNHKRGPASLSMSFGLPQHPWLGGGGAEAKGNTSSSTSESIPSQNVEDQSSATPTKRKLASLPRKPSGTDSIHAAFSFSGAADQLKQTHASATPSSTSIGLVESVLSYETSKGGPESQRDEARELGPWSRDLTVRASSSRNQRTTSDSSRLSSASYLHASSLSNQSSSTEMKGQSSRSVSNSTVTSASSYSTFSRRNAKDPSWSESDTNYDTSVASVSPPKDSLWSRRSSAFVAEDPSSTYSVATVRSSSRSSDANRLPLRPSSSTSPSLRISSIPSLDPIGGSSSGAVLASTSSPLLSPSSSSPWNVRAEALPSPPPLETIEDEHKPEMPAEEARLSAKPDSNQTTPQRTRTLLTTGTLDEARKRKLPVAPPLALSNKSAPRRNSLSDLRIPSRISRAQTGIRADISFVRDFAKGVEELKALRLQYSTIMQGIEDPSSYQGPPGERKRPQGVQGRLSRVEARYATWWECADVIIGLGEGRSEADEKAQLETLTHSPATLFIPEDQGSPRESPHESKRAESGRSSSAAPSKTSSLASTLSRPGSRPGSSPKTVKRSEFGSHRASSSTSNRHVNAKREMDIIAAMLGTSPPGPDSPSPLATTVAGAYLPTEAIESSRLPTSTQMKQGQLSDAKISTTSLTFAPTSPPKRDRVKRRSQVVTGGGKGSTNPYNTAPSSSSRPSLGAISTDSIGTSAASSKSGKGRLRSASRAGLQGLRELLKVFRSASPHGDEPMEDANSGQGLNVTRRSSSRRSISAEASRGGRGGGSGGGGGDHLSSASQSQVDLAAESRRFSGAIAEEESETQAKGDKPARHHPLYRARSQGGNDSRPSTASSSQHRFSPERRRSSKHFRRRSEEPPPLPSPNLAATFAFEGGGGGGGSGQEADSSFNKSFGSGLAADSSVDSEWSHSGFDSPGVRASTDHLPPDGNLSSAESGGNARKRLISFGKGWVMTRPKSSLAANVKAQVQAAAEAVRRTDVTNEEGSGTFHQNPQPHQALWSSGLEALAFRKRASISTSVVVGGGGGQTSRPPPTMATSDAETESAFAEARREKDHLNRRWSVQQKLPTNADSSRGGGVGVGGGTRTGLEKYGIPPSKDSKKKKMMMTRSFSETSPSPSTSCMDIRGGGGGEERWDQVRRREEEEEQRGQGDGKREEDPKGTEFGSRSDPKTEKEERTCSTTTNKMDYDTFVKGLPVSVRRGAETERDGDGDVGKKVGRVPGLDLDLDSNPNYRKLVLNNQALPSLLVYLHATRKNCEESLVEARKALAEGDEAVGVIAKVGEKLGGLDLISIPVPFEVGPNPSHFPM</sequence>
<evidence type="ECO:0000313" key="2">
    <source>
        <dbReference type="Proteomes" id="UP000245626"/>
    </source>
</evidence>
<protein>
    <submittedName>
        <fullName evidence="1">Uncharacterized protein</fullName>
    </submittedName>
</protein>
<proteinExistence type="predicted"/>